<gene>
    <name evidence="7" type="ORF">V3851_16800</name>
</gene>
<keyword evidence="2" id="KW-0378">Hydrolase</keyword>
<dbReference type="Gene3D" id="2.60.120.260">
    <property type="entry name" value="Galactose-binding domain-like"/>
    <property type="match status" value="1"/>
</dbReference>
<dbReference type="RefSeq" id="WP_331847707.1">
    <property type="nucleotide sequence ID" value="NZ_JAZHPZ010000008.1"/>
</dbReference>
<dbReference type="InterPro" id="IPR006102">
    <property type="entry name" value="Ig-like_GH2"/>
</dbReference>
<dbReference type="SUPFAM" id="SSF49303">
    <property type="entry name" value="beta-Galactosidase/glucuronidase domain"/>
    <property type="match status" value="1"/>
</dbReference>
<evidence type="ECO:0000313" key="7">
    <source>
        <dbReference type="EMBL" id="MEF2967488.1"/>
    </source>
</evidence>
<evidence type="ECO:0000256" key="2">
    <source>
        <dbReference type="ARBA" id="ARBA00022801"/>
    </source>
</evidence>
<evidence type="ECO:0000259" key="4">
    <source>
        <dbReference type="Pfam" id="PF00703"/>
    </source>
</evidence>
<dbReference type="InterPro" id="IPR017853">
    <property type="entry name" value="GH"/>
</dbReference>
<dbReference type="InterPro" id="IPR006103">
    <property type="entry name" value="Glyco_hydro_2_cat"/>
</dbReference>
<feature type="domain" description="Glycoside hydrolase family 2 catalytic" evidence="5">
    <location>
        <begin position="323"/>
        <end position="455"/>
    </location>
</feature>
<comment type="caution">
    <text evidence="7">The sequence shown here is derived from an EMBL/GenBank/DDBJ whole genome shotgun (WGS) entry which is preliminary data.</text>
</comment>
<accession>A0ABU7VW40</accession>
<reference evidence="7 8" key="1">
    <citation type="submission" date="2024-02" db="EMBL/GenBank/DDBJ databases">
        <title>A nitrogen-fixing paenibacillus bacterium.</title>
        <authorList>
            <person name="Zhang W.L."/>
            <person name="Chen S.F."/>
        </authorList>
    </citation>
    <scope>NUCLEOTIDE SEQUENCE [LARGE SCALE GENOMIC DNA]</scope>
    <source>
        <strain evidence="7 8">M1</strain>
    </source>
</reference>
<dbReference type="InterPro" id="IPR006104">
    <property type="entry name" value="Glyco_hydro_2_N"/>
</dbReference>
<feature type="domain" description="Glycoside hydrolase family 2 immunoglobulin-like beta-sandwich" evidence="4">
    <location>
        <begin position="182"/>
        <end position="287"/>
    </location>
</feature>
<dbReference type="EMBL" id="JAZHPZ010000008">
    <property type="protein sequence ID" value="MEF2967488.1"/>
    <property type="molecule type" value="Genomic_DNA"/>
</dbReference>
<organism evidence="7 8">
    <name type="scientific">Paenibacillus haidiansis</name>
    <dbReference type="NCBI Taxonomy" id="1574488"/>
    <lineage>
        <taxon>Bacteria</taxon>
        <taxon>Bacillati</taxon>
        <taxon>Bacillota</taxon>
        <taxon>Bacilli</taxon>
        <taxon>Bacillales</taxon>
        <taxon>Paenibacillaceae</taxon>
        <taxon>Paenibacillus</taxon>
    </lineage>
</organism>
<protein>
    <submittedName>
        <fullName evidence="7">Sugar-binding domain-containing protein</fullName>
    </submittedName>
</protein>
<dbReference type="PANTHER" id="PTHR42732:SF3">
    <property type="entry name" value="HYDROLASE"/>
    <property type="match status" value="1"/>
</dbReference>
<dbReference type="InterPro" id="IPR051913">
    <property type="entry name" value="GH2_Domain-Containing"/>
</dbReference>
<dbReference type="PANTHER" id="PTHR42732">
    <property type="entry name" value="BETA-GALACTOSIDASE"/>
    <property type="match status" value="1"/>
</dbReference>
<dbReference type="Gene3D" id="2.60.40.10">
    <property type="entry name" value="Immunoglobulins"/>
    <property type="match status" value="1"/>
</dbReference>
<dbReference type="Pfam" id="PF00703">
    <property type="entry name" value="Glyco_hydro_2"/>
    <property type="match status" value="1"/>
</dbReference>
<dbReference type="InterPro" id="IPR036156">
    <property type="entry name" value="Beta-gal/glucu_dom_sf"/>
</dbReference>
<proteinExistence type="inferred from homology"/>
<evidence type="ECO:0000313" key="8">
    <source>
        <dbReference type="Proteomes" id="UP001306950"/>
    </source>
</evidence>
<feature type="domain" description="Glycosyl hydrolases family 2 sugar binding" evidence="6">
    <location>
        <begin position="19"/>
        <end position="174"/>
    </location>
</feature>
<dbReference type="InterPro" id="IPR008979">
    <property type="entry name" value="Galactose-bd-like_sf"/>
</dbReference>
<evidence type="ECO:0000256" key="3">
    <source>
        <dbReference type="ARBA" id="ARBA00023295"/>
    </source>
</evidence>
<sequence>MTTIRPEYPRPQFIRDSWQSLNGVWSFAFDDDDLGLKEKWYQDTGKLPLEITIPFSYQSELSGVEDKRNHERVWYQRTFDIPAEYAGKRVILHFGAVDYECRVWVNGQRAGNHRGGFSSFSLDITELIESNQNVITVMAKDYLTDLTIPRGKQYWKEKGEVMWFTNMTGIWQSVWMEFVEEVRLEKVRFTPHLDTNEIEIQSFVEGWNERSRLELATRIEFNGEKIAEECRTIFAGVEAWRVNLRDFNDHGMGRWWSPEKPNLYDVTFELKADGVVVDRIESYFGMRKISVDNGKLCLNNRPYQMKLVLDQGYFPQSLLTGPTDDAIRRDVELCKAMGFNGMRKHMMVADPRYLYWCDKLGALVWGEMAAAYVYSEQYAHRMMDEWKEVIERDYNHPSIVVWVPLNESWGVADIYYNEQQQHHAQSLYHFTKSVDSTRLVISNDGWEHCKSDLCTVHDYAKDPEVLHKRYSDIEHILADMPGLEGRKFIYNPGFSYGGEPVLCTEFGGVNYHSEPDAPVVEPKAENENEFVQQLVDVINPFLVSKLVQGYCYTQLTDTETEICGLLTWNREPKVPLDIIKRINEGQTNFQGMI</sequence>
<keyword evidence="8" id="KW-1185">Reference proteome</keyword>
<dbReference type="InterPro" id="IPR013783">
    <property type="entry name" value="Ig-like_fold"/>
</dbReference>
<name>A0ABU7VW40_9BACL</name>
<comment type="similarity">
    <text evidence="1">Belongs to the glycosyl hydrolase 2 family.</text>
</comment>
<dbReference type="Proteomes" id="UP001306950">
    <property type="component" value="Unassembled WGS sequence"/>
</dbReference>
<evidence type="ECO:0000259" key="6">
    <source>
        <dbReference type="Pfam" id="PF02837"/>
    </source>
</evidence>
<keyword evidence="3" id="KW-0326">Glycosidase</keyword>
<dbReference type="SUPFAM" id="SSF51445">
    <property type="entry name" value="(Trans)glycosidases"/>
    <property type="match status" value="1"/>
</dbReference>
<evidence type="ECO:0000259" key="5">
    <source>
        <dbReference type="Pfam" id="PF02836"/>
    </source>
</evidence>
<evidence type="ECO:0000256" key="1">
    <source>
        <dbReference type="ARBA" id="ARBA00007401"/>
    </source>
</evidence>
<dbReference type="Pfam" id="PF02837">
    <property type="entry name" value="Glyco_hydro_2_N"/>
    <property type="match status" value="1"/>
</dbReference>
<dbReference type="Pfam" id="PF02836">
    <property type="entry name" value="Glyco_hydro_2_C"/>
    <property type="match status" value="1"/>
</dbReference>
<dbReference type="SUPFAM" id="SSF49785">
    <property type="entry name" value="Galactose-binding domain-like"/>
    <property type="match status" value="1"/>
</dbReference>
<dbReference type="Gene3D" id="3.20.20.80">
    <property type="entry name" value="Glycosidases"/>
    <property type="match status" value="1"/>
</dbReference>